<comment type="caution">
    <text evidence="2">The sequence shown here is derived from an EMBL/GenBank/DDBJ whole genome shotgun (WGS) entry which is preliminary data.</text>
</comment>
<proteinExistence type="predicted"/>
<gene>
    <name evidence="2" type="ORF">CLV82_1644</name>
</gene>
<dbReference type="Proteomes" id="UP000295468">
    <property type="component" value="Unassembled WGS sequence"/>
</dbReference>
<sequence>MNGVYQQLFIIPKPAVFSSVLVISGVLIFGILTGIRSAGGFAF</sequence>
<reference evidence="2 3" key="1">
    <citation type="submission" date="2019-03" db="EMBL/GenBank/DDBJ databases">
        <title>Genomic Encyclopedia of Archaeal and Bacterial Type Strains, Phase II (KMG-II): from individual species to whole genera.</title>
        <authorList>
            <person name="Goeker M."/>
        </authorList>
    </citation>
    <scope>NUCLEOTIDE SEQUENCE [LARGE SCALE GENOMIC DNA]</scope>
    <source>
        <strain evidence="2 3">DSM 18435</strain>
    </source>
</reference>
<organism evidence="2 3">
    <name type="scientific">Zeaxanthinibacter enoshimensis</name>
    <dbReference type="NCBI Taxonomy" id="392009"/>
    <lineage>
        <taxon>Bacteria</taxon>
        <taxon>Pseudomonadati</taxon>
        <taxon>Bacteroidota</taxon>
        <taxon>Flavobacteriia</taxon>
        <taxon>Flavobacteriales</taxon>
        <taxon>Flavobacteriaceae</taxon>
        <taxon>Zeaxanthinibacter</taxon>
    </lineage>
</organism>
<keyword evidence="3" id="KW-1185">Reference proteome</keyword>
<evidence type="ECO:0000313" key="3">
    <source>
        <dbReference type="Proteomes" id="UP000295468"/>
    </source>
</evidence>
<keyword evidence="1" id="KW-0472">Membrane</keyword>
<evidence type="ECO:0000313" key="2">
    <source>
        <dbReference type="EMBL" id="TDQ30946.1"/>
    </source>
</evidence>
<protein>
    <submittedName>
        <fullName evidence="2">Uncharacterized protein</fullName>
    </submittedName>
</protein>
<feature type="transmembrane region" description="Helical" evidence="1">
    <location>
        <begin position="15"/>
        <end position="35"/>
    </location>
</feature>
<keyword evidence="1" id="KW-1133">Transmembrane helix</keyword>
<evidence type="ECO:0000256" key="1">
    <source>
        <dbReference type="SAM" id="Phobius"/>
    </source>
</evidence>
<name>A0A4R6TJE8_9FLAO</name>
<accession>A0A4R6TJE8</accession>
<dbReference type="AlphaFoldDB" id="A0A4R6TJE8"/>
<keyword evidence="1" id="KW-0812">Transmembrane</keyword>
<dbReference type="EMBL" id="SNYI01000002">
    <property type="protein sequence ID" value="TDQ30946.1"/>
    <property type="molecule type" value="Genomic_DNA"/>
</dbReference>